<dbReference type="SUPFAM" id="SSF48452">
    <property type="entry name" value="TPR-like"/>
    <property type="match status" value="1"/>
</dbReference>
<dbReference type="PANTHER" id="PTHR43280:SF2">
    <property type="entry name" value="HTH-TYPE TRANSCRIPTIONAL REGULATOR EXSA"/>
    <property type="match status" value="1"/>
</dbReference>
<dbReference type="GO" id="GO:0003700">
    <property type="term" value="F:DNA-binding transcription factor activity"/>
    <property type="evidence" value="ECO:0007669"/>
    <property type="project" value="InterPro"/>
</dbReference>
<dbReference type="Gene3D" id="1.25.40.10">
    <property type="entry name" value="Tetratricopeptide repeat domain"/>
    <property type="match status" value="2"/>
</dbReference>
<keyword evidence="6" id="KW-0812">Transmembrane</keyword>
<feature type="coiled-coil region" evidence="5">
    <location>
        <begin position="356"/>
        <end position="383"/>
    </location>
</feature>
<dbReference type="InterPro" id="IPR009057">
    <property type="entry name" value="Homeodomain-like_sf"/>
</dbReference>
<dbReference type="PROSITE" id="PS01124">
    <property type="entry name" value="HTH_ARAC_FAMILY_2"/>
    <property type="match status" value="1"/>
</dbReference>
<keyword evidence="6" id="KW-1133">Transmembrane helix</keyword>
<dbReference type="PROSITE" id="PS50005">
    <property type="entry name" value="TPR"/>
    <property type="match status" value="1"/>
</dbReference>
<keyword evidence="1" id="KW-0805">Transcription regulation</keyword>
<proteinExistence type="predicted"/>
<dbReference type="OrthoDB" id="5295174at2"/>
<evidence type="ECO:0000256" key="3">
    <source>
        <dbReference type="ARBA" id="ARBA00023163"/>
    </source>
</evidence>
<feature type="repeat" description="TPR" evidence="4">
    <location>
        <begin position="228"/>
        <end position="261"/>
    </location>
</feature>
<evidence type="ECO:0000256" key="1">
    <source>
        <dbReference type="ARBA" id="ARBA00023015"/>
    </source>
</evidence>
<sequence length="514" mass="59276">MTKFLCISILFLCSQSIYAQQSKFDSVYNLVSSETIKMKWAVNVADSLYKISATEEQKVRASMLSANLLQKTGMINEALVYAKRADSIAEKSQLHDLQARVCGLISTIYRVAKLPIQGKVYLEKAMKASQKIVDINNSSKFQGNLHQEMAYYAMDDLKYREAISILKKGKSSFEKVKITKERNFLLATNEELIAKNYVSLREYEQALAAYEKSISFLDKSGNESALEGFIYNGMGNIHLARNDNESAIKYYNLALEIAEASQFLALKEEVYQALINYYKITKDQENYVRFNEKYLKLRDEFEQAKTLSANYVVKELHSREKSAAFNFYTIIGISVLLIVFAFGSYLYIRKKRRKDILHFNQTIQELKQRHKKTKEQTVSKSEQKSFEREFVPIETEQKIMDKLNGFEDSVKYLEKGYSLSMLAVELETNTKYLSHVINKNKQTDFNNYINRLKINYIVGKLHDEPIYSNYKISYLADECGFSSHSKFTTIFKNVTGVSPTTFLSHLAENKSSKN</sequence>
<name>A0A1W2BE37_9FLAO</name>
<reference evidence="9 10" key="1">
    <citation type="submission" date="2017-04" db="EMBL/GenBank/DDBJ databases">
        <authorList>
            <person name="Afonso C.L."/>
            <person name="Miller P.J."/>
            <person name="Scott M.A."/>
            <person name="Spackman E."/>
            <person name="Goraichik I."/>
            <person name="Dimitrov K.M."/>
            <person name="Suarez D.L."/>
            <person name="Swayne D.E."/>
        </authorList>
    </citation>
    <scope>NUCLEOTIDE SEQUENCE [LARGE SCALE GENOMIC DNA]</scope>
    <source>
        <strain evidence="9 10">CGMCC 1.12708</strain>
    </source>
</reference>
<dbReference type="GO" id="GO:0043565">
    <property type="term" value="F:sequence-specific DNA binding"/>
    <property type="evidence" value="ECO:0007669"/>
    <property type="project" value="InterPro"/>
</dbReference>
<organism evidence="9 10">
    <name type="scientific">Moheibacter sediminis</name>
    <dbReference type="NCBI Taxonomy" id="1434700"/>
    <lineage>
        <taxon>Bacteria</taxon>
        <taxon>Pseudomonadati</taxon>
        <taxon>Bacteroidota</taxon>
        <taxon>Flavobacteriia</taxon>
        <taxon>Flavobacteriales</taxon>
        <taxon>Weeksellaceae</taxon>
        <taxon>Moheibacter</taxon>
    </lineage>
</organism>
<evidence type="ECO:0000256" key="6">
    <source>
        <dbReference type="SAM" id="Phobius"/>
    </source>
</evidence>
<evidence type="ECO:0000256" key="5">
    <source>
        <dbReference type="SAM" id="Coils"/>
    </source>
</evidence>
<evidence type="ECO:0000313" key="10">
    <source>
        <dbReference type="Proteomes" id="UP000192393"/>
    </source>
</evidence>
<keyword evidence="3" id="KW-0804">Transcription</keyword>
<dbReference type="InterPro" id="IPR018060">
    <property type="entry name" value="HTH_AraC"/>
</dbReference>
<evidence type="ECO:0000259" key="8">
    <source>
        <dbReference type="PROSITE" id="PS01124"/>
    </source>
</evidence>
<evidence type="ECO:0000256" key="2">
    <source>
        <dbReference type="ARBA" id="ARBA00023125"/>
    </source>
</evidence>
<protein>
    <submittedName>
        <fullName evidence="9">AraC-type DNA-binding protein</fullName>
    </submittedName>
</protein>
<dbReference type="InterPro" id="IPR011990">
    <property type="entry name" value="TPR-like_helical_dom_sf"/>
</dbReference>
<gene>
    <name evidence="9" type="ORF">SAMN06296427_10665</name>
</gene>
<keyword evidence="4" id="KW-0802">TPR repeat</keyword>
<keyword evidence="5" id="KW-0175">Coiled coil</keyword>
<evidence type="ECO:0000256" key="4">
    <source>
        <dbReference type="PROSITE-ProRule" id="PRU00339"/>
    </source>
</evidence>
<feature type="domain" description="HTH araC/xylS-type" evidence="8">
    <location>
        <begin position="413"/>
        <end position="505"/>
    </location>
</feature>
<dbReference type="InterPro" id="IPR019734">
    <property type="entry name" value="TPR_rpt"/>
</dbReference>
<dbReference type="AlphaFoldDB" id="A0A1W2BE37"/>
<dbReference type="RefSeq" id="WP_084017555.1">
    <property type="nucleotide sequence ID" value="NZ_FWXS01000006.1"/>
</dbReference>
<dbReference type="SMART" id="SM00028">
    <property type="entry name" value="TPR"/>
    <property type="match status" value="3"/>
</dbReference>
<keyword evidence="10" id="KW-1185">Reference proteome</keyword>
<dbReference type="Gene3D" id="1.10.10.60">
    <property type="entry name" value="Homeodomain-like"/>
    <property type="match status" value="1"/>
</dbReference>
<feature type="signal peptide" evidence="7">
    <location>
        <begin position="1"/>
        <end position="19"/>
    </location>
</feature>
<keyword evidence="6" id="KW-0472">Membrane</keyword>
<dbReference type="SMART" id="SM00342">
    <property type="entry name" value="HTH_ARAC"/>
    <property type="match status" value="1"/>
</dbReference>
<feature type="chain" id="PRO_5012416016" evidence="7">
    <location>
        <begin position="20"/>
        <end position="514"/>
    </location>
</feature>
<dbReference type="Pfam" id="PF13424">
    <property type="entry name" value="TPR_12"/>
    <property type="match status" value="1"/>
</dbReference>
<accession>A0A1W2BE37</accession>
<evidence type="ECO:0000256" key="7">
    <source>
        <dbReference type="SAM" id="SignalP"/>
    </source>
</evidence>
<dbReference type="EMBL" id="FWXS01000006">
    <property type="protein sequence ID" value="SMC70648.1"/>
    <property type="molecule type" value="Genomic_DNA"/>
</dbReference>
<dbReference type="Pfam" id="PF12833">
    <property type="entry name" value="HTH_18"/>
    <property type="match status" value="1"/>
</dbReference>
<dbReference type="Proteomes" id="UP000192393">
    <property type="component" value="Unassembled WGS sequence"/>
</dbReference>
<dbReference type="SUPFAM" id="SSF46689">
    <property type="entry name" value="Homeodomain-like"/>
    <property type="match status" value="1"/>
</dbReference>
<dbReference type="STRING" id="1434700.SAMN06296427_10665"/>
<keyword evidence="2 9" id="KW-0238">DNA-binding</keyword>
<dbReference type="PANTHER" id="PTHR43280">
    <property type="entry name" value="ARAC-FAMILY TRANSCRIPTIONAL REGULATOR"/>
    <property type="match status" value="1"/>
</dbReference>
<feature type="transmembrane region" description="Helical" evidence="6">
    <location>
        <begin position="327"/>
        <end position="348"/>
    </location>
</feature>
<evidence type="ECO:0000313" key="9">
    <source>
        <dbReference type="EMBL" id="SMC70648.1"/>
    </source>
</evidence>
<keyword evidence="7" id="KW-0732">Signal</keyword>